<evidence type="ECO:0000313" key="5">
    <source>
        <dbReference type="EMBL" id="RVV97915.1"/>
    </source>
</evidence>
<dbReference type="PANTHER" id="PTHR45953:SF1">
    <property type="entry name" value="IDURONATE 2-SULFATASE"/>
    <property type="match status" value="1"/>
</dbReference>
<feature type="region of interest" description="Disordered" evidence="3">
    <location>
        <begin position="198"/>
        <end position="247"/>
    </location>
</feature>
<dbReference type="EMBL" id="RQXX01000003">
    <property type="protein sequence ID" value="RVV97915.1"/>
    <property type="molecule type" value="Genomic_DNA"/>
</dbReference>
<dbReference type="OrthoDB" id="9795675at2"/>
<dbReference type="PANTHER" id="PTHR45953">
    <property type="entry name" value="IDURONATE 2-SULFATASE"/>
    <property type="match status" value="1"/>
</dbReference>
<dbReference type="GO" id="GO:0046872">
    <property type="term" value="F:metal ion binding"/>
    <property type="evidence" value="ECO:0007669"/>
    <property type="project" value="UniProtKB-KW"/>
</dbReference>
<dbReference type="Proteomes" id="UP000285908">
    <property type="component" value="Unassembled WGS sequence"/>
</dbReference>
<name>A0A438AH22_9RHOB</name>
<dbReference type="Pfam" id="PF00884">
    <property type="entry name" value="Sulfatase"/>
    <property type="match status" value="1"/>
</dbReference>
<accession>A0A438AH22</accession>
<dbReference type="InterPro" id="IPR017850">
    <property type="entry name" value="Alkaline_phosphatase_core_sf"/>
</dbReference>
<dbReference type="Gene3D" id="3.40.720.10">
    <property type="entry name" value="Alkaline Phosphatase, subunit A"/>
    <property type="match status" value="1"/>
</dbReference>
<sequence>MVSDRPRRQGPVDGQKGIADVRQTRHPLHSGQPADRPSGEKRQVRTAGWLSVNDVQLPLNAAIPALPAHQQDAHSQRLLQNSGMPDTRFAEGDIAGARRAYYGSISHVDQMVGRILDTLRATGAAGNTAIILTSDHGEMLGGRGMWSTTHVFEPSLRLPLIRQALWIAPQRVAELASLVDLLSNFMGLPEGIGWANSSAGPARSNRSNGSTGSPCSARGRPHRNAASMPSIWPRRRLPRSSCSGRAP</sequence>
<protein>
    <recommendedName>
        <fullName evidence="4">Sulfatase N-terminal domain-containing protein</fullName>
    </recommendedName>
</protein>
<reference evidence="5 6" key="1">
    <citation type="submission" date="2018-11" db="EMBL/GenBank/DDBJ databases">
        <title>Mesobaculum littorinae gen. nov., sp. nov., isolated from Littorina scabra that represents a novel genus of the order Rhodobacteraceae.</title>
        <authorList>
            <person name="Li F."/>
        </authorList>
    </citation>
    <scope>NUCLEOTIDE SEQUENCE [LARGE SCALE GENOMIC DNA]</scope>
    <source>
        <strain evidence="5 6">M0103</strain>
    </source>
</reference>
<organism evidence="5 6">
    <name type="scientific">Mesobaculum littorinae</name>
    <dbReference type="NCBI Taxonomy" id="2486419"/>
    <lineage>
        <taxon>Bacteria</taxon>
        <taxon>Pseudomonadati</taxon>
        <taxon>Pseudomonadota</taxon>
        <taxon>Alphaproteobacteria</taxon>
        <taxon>Rhodobacterales</taxon>
        <taxon>Roseobacteraceae</taxon>
        <taxon>Mesobaculum</taxon>
    </lineage>
</organism>
<dbReference type="SUPFAM" id="SSF53649">
    <property type="entry name" value="Alkaline phosphatase-like"/>
    <property type="match status" value="1"/>
</dbReference>
<keyword evidence="6" id="KW-1185">Reference proteome</keyword>
<feature type="compositionally biased region" description="Polar residues" evidence="3">
    <location>
        <begin position="198"/>
        <end position="214"/>
    </location>
</feature>
<dbReference type="InterPro" id="IPR000917">
    <property type="entry name" value="Sulfatase_N"/>
</dbReference>
<keyword evidence="1" id="KW-0479">Metal-binding</keyword>
<feature type="region of interest" description="Disordered" evidence="3">
    <location>
        <begin position="1"/>
        <end position="44"/>
    </location>
</feature>
<dbReference type="AlphaFoldDB" id="A0A438AH22"/>
<comment type="caution">
    <text evidence="5">The sequence shown here is derived from an EMBL/GenBank/DDBJ whole genome shotgun (WGS) entry which is preliminary data.</text>
</comment>
<feature type="domain" description="Sulfatase N-terminal" evidence="4">
    <location>
        <begin position="87"/>
        <end position="188"/>
    </location>
</feature>
<gene>
    <name evidence="5" type="ORF">EKE94_10605</name>
</gene>
<evidence type="ECO:0000256" key="3">
    <source>
        <dbReference type="SAM" id="MobiDB-lite"/>
    </source>
</evidence>
<dbReference type="GO" id="GO:0008484">
    <property type="term" value="F:sulfuric ester hydrolase activity"/>
    <property type="evidence" value="ECO:0007669"/>
    <property type="project" value="TreeGrafter"/>
</dbReference>
<keyword evidence="2" id="KW-0378">Hydrolase</keyword>
<proteinExistence type="predicted"/>
<evidence type="ECO:0000259" key="4">
    <source>
        <dbReference type="Pfam" id="PF00884"/>
    </source>
</evidence>
<evidence type="ECO:0000256" key="2">
    <source>
        <dbReference type="ARBA" id="ARBA00022801"/>
    </source>
</evidence>
<dbReference type="GO" id="GO:0005737">
    <property type="term" value="C:cytoplasm"/>
    <property type="evidence" value="ECO:0007669"/>
    <property type="project" value="TreeGrafter"/>
</dbReference>
<evidence type="ECO:0000313" key="6">
    <source>
        <dbReference type="Proteomes" id="UP000285908"/>
    </source>
</evidence>
<evidence type="ECO:0000256" key="1">
    <source>
        <dbReference type="ARBA" id="ARBA00022723"/>
    </source>
</evidence>